<evidence type="ECO:0000313" key="3">
    <source>
        <dbReference type="EMBL" id="MBM7571429.1"/>
    </source>
</evidence>
<proteinExistence type="predicted"/>
<dbReference type="InterPro" id="IPR052179">
    <property type="entry name" value="DD-CPase-like"/>
</dbReference>
<dbReference type="EC" id="3.4.16.4" evidence="3"/>
<sequence>MKFITILILTSFMLIGCQQEPNPTDELKTSEKRLEAKAPIEISEEETDKDEETKTGDNTEEDIQLPEEDKNSNAEMVVVENPNSIEVMVNKQRRLPDGFEPTDLVVPDVPFSFSEDHPKKQMQKEAAKALEEMFDAAEEAQLELVAASGYRAYGTQKAIYEYNVETHGQDYANRFSAKPGTSEHQTGLAMDVTTAEVAFALEQSFSQTDEGEWLEEHAHEFGFIIRYPEGKESITGYSYEPWHLRFIGEEIATEIHENSITLEEFFGYGY</sequence>
<dbReference type="InterPro" id="IPR009045">
    <property type="entry name" value="Zn_M74/Hedgehog-like"/>
</dbReference>
<dbReference type="Proteomes" id="UP001296943">
    <property type="component" value="Unassembled WGS sequence"/>
</dbReference>
<dbReference type="CDD" id="cd14852">
    <property type="entry name" value="LD-carboxypeptidase"/>
    <property type="match status" value="1"/>
</dbReference>
<dbReference type="SUPFAM" id="SSF55166">
    <property type="entry name" value="Hedgehog/DD-peptidase"/>
    <property type="match status" value="1"/>
</dbReference>
<dbReference type="RefSeq" id="WP_204499032.1">
    <property type="nucleotide sequence ID" value="NZ_JAFBDR010000009.1"/>
</dbReference>
<dbReference type="PROSITE" id="PS51257">
    <property type="entry name" value="PROKAR_LIPOPROTEIN"/>
    <property type="match status" value="1"/>
</dbReference>
<dbReference type="PANTHER" id="PTHR34385">
    <property type="entry name" value="D-ALANYL-D-ALANINE CARBOXYPEPTIDASE"/>
    <property type="match status" value="1"/>
</dbReference>
<dbReference type="InterPro" id="IPR058193">
    <property type="entry name" value="VanY/YodJ_core_dom"/>
</dbReference>
<keyword evidence="3" id="KW-0121">Carboxypeptidase</keyword>
<dbReference type="InterPro" id="IPR003709">
    <property type="entry name" value="VanY-like_core_dom"/>
</dbReference>
<feature type="region of interest" description="Disordered" evidence="1">
    <location>
        <begin position="19"/>
        <end position="73"/>
    </location>
</feature>
<keyword evidence="4" id="KW-1185">Reference proteome</keyword>
<reference evidence="3 4" key="1">
    <citation type="submission" date="2021-01" db="EMBL/GenBank/DDBJ databases">
        <title>Genomic Encyclopedia of Type Strains, Phase IV (KMG-IV): sequencing the most valuable type-strain genomes for metagenomic binning, comparative biology and taxonomic classification.</title>
        <authorList>
            <person name="Goeker M."/>
        </authorList>
    </citation>
    <scope>NUCLEOTIDE SEQUENCE [LARGE SCALE GENOMIC DNA]</scope>
    <source>
        <strain evidence="3 4">DSM 23711</strain>
    </source>
</reference>
<name>A0ABS2MZW0_9BACI</name>
<dbReference type="Pfam" id="PF02557">
    <property type="entry name" value="VanY"/>
    <property type="match status" value="1"/>
</dbReference>
<evidence type="ECO:0000259" key="2">
    <source>
        <dbReference type="Pfam" id="PF02557"/>
    </source>
</evidence>
<keyword evidence="3" id="KW-0645">Protease</keyword>
<dbReference type="GO" id="GO:0009002">
    <property type="term" value="F:serine-type D-Ala-D-Ala carboxypeptidase activity"/>
    <property type="evidence" value="ECO:0007669"/>
    <property type="project" value="UniProtKB-EC"/>
</dbReference>
<keyword evidence="3" id="KW-0378">Hydrolase</keyword>
<dbReference type="EMBL" id="JAFBDR010000009">
    <property type="protein sequence ID" value="MBM7571429.1"/>
    <property type="molecule type" value="Genomic_DNA"/>
</dbReference>
<feature type="domain" description="D-alanyl-D-alanine carboxypeptidase-like core" evidence="2">
    <location>
        <begin position="120"/>
        <end position="248"/>
    </location>
</feature>
<protein>
    <submittedName>
        <fullName evidence="3">D-alanyl-D-alanine carboxypeptidase</fullName>
        <ecNumber evidence="3">3.4.16.4</ecNumber>
    </submittedName>
</protein>
<gene>
    <name evidence="3" type="ORF">JOC48_001925</name>
</gene>
<comment type="caution">
    <text evidence="3">The sequence shown here is derived from an EMBL/GenBank/DDBJ whole genome shotgun (WGS) entry which is preliminary data.</text>
</comment>
<evidence type="ECO:0000313" key="4">
    <source>
        <dbReference type="Proteomes" id="UP001296943"/>
    </source>
</evidence>
<organism evidence="3 4">
    <name type="scientific">Aquibacillus albus</name>
    <dbReference type="NCBI Taxonomy" id="1168171"/>
    <lineage>
        <taxon>Bacteria</taxon>
        <taxon>Bacillati</taxon>
        <taxon>Bacillota</taxon>
        <taxon>Bacilli</taxon>
        <taxon>Bacillales</taxon>
        <taxon>Bacillaceae</taxon>
        <taxon>Aquibacillus</taxon>
    </lineage>
</organism>
<accession>A0ABS2MZW0</accession>
<dbReference type="PANTHER" id="PTHR34385:SF1">
    <property type="entry name" value="PEPTIDOGLYCAN L-ALANYL-D-GLUTAMATE ENDOPEPTIDASE CWLK"/>
    <property type="match status" value="1"/>
</dbReference>
<dbReference type="Gene3D" id="3.30.1380.10">
    <property type="match status" value="1"/>
</dbReference>
<evidence type="ECO:0000256" key="1">
    <source>
        <dbReference type="SAM" id="MobiDB-lite"/>
    </source>
</evidence>
<feature type="compositionally biased region" description="Basic and acidic residues" evidence="1">
    <location>
        <begin position="25"/>
        <end position="38"/>
    </location>
</feature>